<dbReference type="Proteomes" id="UP000003688">
    <property type="component" value="Unassembled WGS sequence"/>
</dbReference>
<evidence type="ECO:0000313" key="2">
    <source>
        <dbReference type="Proteomes" id="UP000003688"/>
    </source>
</evidence>
<sequence>MSNEHIYKVWAPDNCLWSPWVKPVLFACMDDPEPSEASLPVVGETPWVPPVDERVAMVLDLPREEGVIVGLELAGHGYRPVPLYNALPRPSGIPANMAEPEYFQKVSVVDVRPIMNALWLGTKKLAELAIAVDAPPVFLLDANRRGGGENLFPGRYDNRSVSFTTDFPSAIFLKTHGISRVILVQRFHAQPQPDLAHALRRWQEGGIAIQLKQLETMELPQNIIIQKPSWFGAVWYRVMVSLGVQRNVLGGYGGYIAQPSGG</sequence>
<protein>
    <submittedName>
        <fullName evidence="1">Uncharacterized protein</fullName>
    </submittedName>
</protein>
<name>B9XLB8_PEDPL</name>
<dbReference type="RefSeq" id="WP_007416609.1">
    <property type="nucleotide sequence ID" value="NZ_ABOX02000029.1"/>
</dbReference>
<keyword evidence="2" id="KW-1185">Reference proteome</keyword>
<proteinExistence type="predicted"/>
<comment type="caution">
    <text evidence="1">The sequence shown here is derived from an EMBL/GenBank/DDBJ whole genome shotgun (WGS) entry which is preliminary data.</text>
</comment>
<dbReference type="EMBL" id="ABOX02000029">
    <property type="protein sequence ID" value="EEF59321.1"/>
    <property type="molecule type" value="Genomic_DNA"/>
</dbReference>
<evidence type="ECO:0000313" key="1">
    <source>
        <dbReference type="EMBL" id="EEF59321.1"/>
    </source>
</evidence>
<reference evidence="1 2" key="1">
    <citation type="journal article" date="2011" name="J. Bacteriol.">
        <title>Genome sequence of 'Pedosphaera parvula' Ellin514, an aerobic Verrucomicrobial isolate from pasture soil.</title>
        <authorList>
            <person name="Kant R."/>
            <person name="van Passel M.W."/>
            <person name="Sangwan P."/>
            <person name="Palva A."/>
            <person name="Lucas S."/>
            <person name="Copeland A."/>
            <person name="Lapidus A."/>
            <person name="Glavina Del Rio T."/>
            <person name="Dalin E."/>
            <person name="Tice H."/>
            <person name="Bruce D."/>
            <person name="Goodwin L."/>
            <person name="Pitluck S."/>
            <person name="Chertkov O."/>
            <person name="Larimer F.W."/>
            <person name="Land M.L."/>
            <person name="Hauser L."/>
            <person name="Brettin T.S."/>
            <person name="Detter J.C."/>
            <person name="Han S."/>
            <person name="de Vos W.M."/>
            <person name="Janssen P.H."/>
            <person name="Smidt H."/>
        </authorList>
    </citation>
    <scope>NUCLEOTIDE SEQUENCE [LARGE SCALE GENOMIC DNA]</scope>
    <source>
        <strain evidence="1 2">Ellin514</strain>
    </source>
</reference>
<organism evidence="1 2">
    <name type="scientific">Pedosphaera parvula (strain Ellin514)</name>
    <dbReference type="NCBI Taxonomy" id="320771"/>
    <lineage>
        <taxon>Bacteria</taxon>
        <taxon>Pseudomonadati</taxon>
        <taxon>Verrucomicrobiota</taxon>
        <taxon>Pedosphaerae</taxon>
        <taxon>Pedosphaerales</taxon>
        <taxon>Pedosphaeraceae</taxon>
        <taxon>Pedosphaera</taxon>
    </lineage>
</organism>
<dbReference type="STRING" id="320771.Cflav_PD1869"/>
<dbReference type="AlphaFoldDB" id="B9XLB8"/>
<gene>
    <name evidence="1" type="ORF">Cflav_PD1869</name>
</gene>
<accession>B9XLB8</accession>
<dbReference type="OrthoDB" id="5512121at2"/>